<dbReference type="CDD" id="cd08977">
    <property type="entry name" value="SusD"/>
    <property type="match status" value="1"/>
</dbReference>
<evidence type="ECO:0000256" key="3">
    <source>
        <dbReference type="ARBA" id="ARBA00022729"/>
    </source>
</evidence>
<dbReference type="SUPFAM" id="SSF48452">
    <property type="entry name" value="TPR-like"/>
    <property type="match status" value="1"/>
</dbReference>
<dbReference type="PROSITE" id="PS51257">
    <property type="entry name" value="PROKAR_LIPOPROTEIN"/>
    <property type="match status" value="1"/>
</dbReference>
<feature type="chain" id="PRO_5045395413" evidence="7">
    <location>
        <begin position="27"/>
        <end position="499"/>
    </location>
</feature>
<dbReference type="Proteomes" id="UP001499909">
    <property type="component" value="Unassembled WGS sequence"/>
</dbReference>
<dbReference type="Pfam" id="PF14322">
    <property type="entry name" value="SusD-like_3"/>
    <property type="match status" value="1"/>
</dbReference>
<evidence type="ECO:0000259" key="9">
    <source>
        <dbReference type="Pfam" id="PF14322"/>
    </source>
</evidence>
<keyword evidence="3 7" id="KW-0732">Signal</keyword>
<keyword evidence="4" id="KW-0472">Membrane</keyword>
<feature type="domain" description="SusD-like N-terminal" evidence="9">
    <location>
        <begin position="90"/>
        <end position="227"/>
    </location>
</feature>
<protein>
    <submittedName>
        <fullName evidence="10">RagB/SusD family nutrient uptake outer membrane protein</fullName>
    </submittedName>
</protein>
<dbReference type="RefSeq" id="WP_345113346.1">
    <property type="nucleotide sequence ID" value="NZ_BAABDH010000038.1"/>
</dbReference>
<dbReference type="Pfam" id="PF07980">
    <property type="entry name" value="SusD_RagB"/>
    <property type="match status" value="1"/>
</dbReference>
<dbReference type="InterPro" id="IPR011990">
    <property type="entry name" value="TPR-like_helical_dom_sf"/>
</dbReference>
<comment type="caution">
    <text evidence="10">The sequence shown here is derived from an EMBL/GenBank/DDBJ whole genome shotgun (WGS) entry which is preliminary data.</text>
</comment>
<evidence type="ECO:0000256" key="2">
    <source>
        <dbReference type="ARBA" id="ARBA00006275"/>
    </source>
</evidence>
<evidence type="ECO:0000256" key="5">
    <source>
        <dbReference type="ARBA" id="ARBA00023237"/>
    </source>
</evidence>
<evidence type="ECO:0000256" key="6">
    <source>
        <dbReference type="SAM" id="MobiDB-lite"/>
    </source>
</evidence>
<sequence>MLQTKRIAGAALLVSLLLSSCGDSFLDQSPRDRLTEETFYKTETDAIQATNAVYGVLTQQGLYNGALWGFGDVMADNSETGGGGGGDGAEYTQLDNYTIQPTNPLISAHWTACYVGIGRANIVLERVPAITDMTETIRKRCLGEAQFLRALYYFHLVRVYGPVPLIVKPAKSAAEGLLARSSEDEVYERIVQDLTDAAANLEETSSSDNLGRATKWAATGLLAKVHLTRGNMSAAATAARAVISSNKYSLWPDYADNFKVANENGQESIFEVQFKSSVTTWNDNGVGFKGNEFFAPRGQGLTPNNGYGFNVPTREFAQGYEAGDRRRPATIWQPGDAYPAGTTAGTEQPGSLPGSPNGLNVRKWFVGRANNCCHDSELNIPVLRLAEMHLILAEAVGNSPEGFDNLNKVRRRAFGLPLNVASPRDLTAANTADFAAAVLRERRYELAFEDDRWFDLKRTKKLVATMRAAGKNIQPFNEVLPLPQSERDINPKIEQNTGY</sequence>
<feature type="signal peptide" evidence="7">
    <location>
        <begin position="1"/>
        <end position="26"/>
    </location>
</feature>
<comment type="similarity">
    <text evidence="2">Belongs to the SusD family.</text>
</comment>
<evidence type="ECO:0000256" key="4">
    <source>
        <dbReference type="ARBA" id="ARBA00023136"/>
    </source>
</evidence>
<evidence type="ECO:0000256" key="7">
    <source>
        <dbReference type="SAM" id="SignalP"/>
    </source>
</evidence>
<reference evidence="11" key="1">
    <citation type="journal article" date="2019" name="Int. J. Syst. Evol. Microbiol.">
        <title>The Global Catalogue of Microorganisms (GCM) 10K type strain sequencing project: providing services to taxonomists for standard genome sequencing and annotation.</title>
        <authorList>
            <consortium name="The Broad Institute Genomics Platform"/>
            <consortium name="The Broad Institute Genome Sequencing Center for Infectious Disease"/>
            <person name="Wu L."/>
            <person name="Ma J."/>
        </authorList>
    </citation>
    <scope>NUCLEOTIDE SEQUENCE [LARGE SCALE GENOMIC DNA]</scope>
    <source>
        <strain evidence="11">JCM 17214</strain>
    </source>
</reference>
<evidence type="ECO:0000256" key="1">
    <source>
        <dbReference type="ARBA" id="ARBA00004442"/>
    </source>
</evidence>
<comment type="subcellular location">
    <subcellularLocation>
        <location evidence="1">Cell outer membrane</location>
    </subcellularLocation>
</comment>
<keyword evidence="5" id="KW-0998">Cell outer membrane</keyword>
<name>A0ABP7N4Y3_9BACT</name>
<organism evidence="10 11">
    <name type="scientific">Hymenobacter algoricola</name>
    <dbReference type="NCBI Taxonomy" id="486267"/>
    <lineage>
        <taxon>Bacteria</taxon>
        <taxon>Pseudomonadati</taxon>
        <taxon>Bacteroidota</taxon>
        <taxon>Cytophagia</taxon>
        <taxon>Cytophagales</taxon>
        <taxon>Hymenobacteraceae</taxon>
        <taxon>Hymenobacter</taxon>
    </lineage>
</organism>
<evidence type="ECO:0000313" key="11">
    <source>
        <dbReference type="Proteomes" id="UP001499909"/>
    </source>
</evidence>
<proteinExistence type="inferred from homology"/>
<keyword evidence="11" id="KW-1185">Reference proteome</keyword>
<dbReference type="InterPro" id="IPR033985">
    <property type="entry name" value="SusD-like_N"/>
</dbReference>
<feature type="domain" description="RagB/SusD" evidence="8">
    <location>
        <begin position="266"/>
        <end position="499"/>
    </location>
</feature>
<dbReference type="InterPro" id="IPR012944">
    <property type="entry name" value="SusD_RagB_dom"/>
</dbReference>
<evidence type="ECO:0000259" key="8">
    <source>
        <dbReference type="Pfam" id="PF07980"/>
    </source>
</evidence>
<feature type="region of interest" description="Disordered" evidence="6">
    <location>
        <begin position="329"/>
        <end position="355"/>
    </location>
</feature>
<dbReference type="EMBL" id="BAABDH010000038">
    <property type="protein sequence ID" value="GAA3937051.1"/>
    <property type="molecule type" value="Genomic_DNA"/>
</dbReference>
<dbReference type="Gene3D" id="1.25.40.390">
    <property type="match status" value="1"/>
</dbReference>
<evidence type="ECO:0000313" key="10">
    <source>
        <dbReference type="EMBL" id="GAA3937051.1"/>
    </source>
</evidence>
<accession>A0ABP7N4Y3</accession>
<gene>
    <name evidence="10" type="ORF">GCM10022406_21530</name>
</gene>